<dbReference type="KEGG" id="mee:DA075_35490"/>
<dbReference type="RefSeq" id="WP_099957707.1">
    <property type="nucleotide sequence ID" value="NZ_CP028847.1"/>
</dbReference>
<evidence type="ECO:0000313" key="2">
    <source>
        <dbReference type="Proteomes" id="UP000244755"/>
    </source>
</evidence>
<evidence type="ECO:0000313" key="1">
    <source>
        <dbReference type="EMBL" id="AWB26177.1"/>
    </source>
</evidence>
<keyword evidence="2" id="KW-1185">Reference proteome</keyword>
<gene>
    <name evidence="1" type="ORF">DA075_35490</name>
</gene>
<organism evidence="1 2">
    <name type="scientific">Methylobacterium currus</name>
    <dbReference type="NCBI Taxonomy" id="2051553"/>
    <lineage>
        <taxon>Bacteria</taxon>
        <taxon>Pseudomonadati</taxon>
        <taxon>Pseudomonadota</taxon>
        <taxon>Alphaproteobacteria</taxon>
        <taxon>Hyphomicrobiales</taxon>
        <taxon>Methylobacteriaceae</taxon>
        <taxon>Methylobacterium</taxon>
    </lineage>
</organism>
<reference evidence="1 2" key="1">
    <citation type="submission" date="2018-04" db="EMBL/GenBank/DDBJ databases">
        <title>Methylobacterium sp. PR1016A genome.</title>
        <authorList>
            <person name="Park W."/>
        </authorList>
    </citation>
    <scope>NUCLEOTIDE SEQUENCE [LARGE SCALE GENOMIC DNA]</scope>
    <source>
        <strain evidence="1 2">PR1016A</strain>
        <plasmid evidence="1 2">unnamed3</plasmid>
    </source>
</reference>
<dbReference type="Proteomes" id="UP000244755">
    <property type="component" value="Plasmid unnamed3"/>
</dbReference>
<dbReference type="OrthoDB" id="8002603at2"/>
<protein>
    <submittedName>
        <fullName evidence="1">Uncharacterized protein</fullName>
    </submittedName>
</protein>
<keyword evidence="1" id="KW-0614">Plasmid</keyword>
<dbReference type="AlphaFoldDB" id="A0A2R4WX99"/>
<dbReference type="EMBL" id="CP028847">
    <property type="protein sequence ID" value="AWB26177.1"/>
    <property type="molecule type" value="Genomic_DNA"/>
</dbReference>
<sequence>MIGLPENDGGDDERYPEERRLASAIRAMMSVAGVDPLPGWVGFEVEPGDRPRWAAMLEQQGQGSLPAWALAGKADPDDEDIATGEEVTPAASALARPPVSDLARACIDQVERMAQWRRDKSEPRTDEQLDADLDAWGAALRRAIAEPSANLADLAAKARLMLADMEHSKPEEERTQDDERLMLAILREVAALASA</sequence>
<name>A0A2R4WX99_9HYPH</name>
<accession>A0A2R4WX99</accession>
<proteinExistence type="predicted"/>
<geneLocation type="plasmid" evidence="1 2">
    <name>unnamed3</name>
</geneLocation>